<dbReference type="PROSITE" id="PS51057">
    <property type="entry name" value="PAIRED_2"/>
    <property type="match status" value="1"/>
</dbReference>
<keyword evidence="6 10" id="KW-0238">DNA-binding</keyword>
<dbReference type="Gene3D" id="1.10.10.10">
    <property type="entry name" value="Winged helix-like DNA-binding domain superfamily/Winged helix DNA-binding domain"/>
    <property type="match status" value="2"/>
</dbReference>
<evidence type="ECO:0000256" key="10">
    <source>
        <dbReference type="PROSITE-ProRule" id="PRU00108"/>
    </source>
</evidence>
<dbReference type="InterPro" id="IPR009057">
    <property type="entry name" value="Homeodomain-like_sf"/>
</dbReference>
<dbReference type="PROSITE" id="PS00034">
    <property type="entry name" value="PAIRED_1"/>
    <property type="match status" value="1"/>
</dbReference>
<dbReference type="InterPro" id="IPR043565">
    <property type="entry name" value="PAX_fam"/>
</dbReference>
<proteinExistence type="inferred from homology"/>
<evidence type="ECO:0000259" key="12">
    <source>
        <dbReference type="PROSITE" id="PS50071"/>
    </source>
</evidence>
<dbReference type="InterPro" id="IPR001523">
    <property type="entry name" value="Paired_dom"/>
</dbReference>
<keyword evidence="7 10" id="KW-0371">Homeobox</keyword>
<dbReference type="PANTHER" id="PTHR45636">
    <property type="entry name" value="PAIRED BOX PROTEIN PAX-6-RELATED-RELATED"/>
    <property type="match status" value="1"/>
</dbReference>
<dbReference type="InterPro" id="IPR001356">
    <property type="entry name" value="HD"/>
</dbReference>
<dbReference type="PRINTS" id="PR00027">
    <property type="entry name" value="PAIREDBOX"/>
</dbReference>
<dbReference type="GO" id="GO:0009952">
    <property type="term" value="P:anterior/posterior pattern specification"/>
    <property type="evidence" value="ECO:0007669"/>
    <property type="project" value="UniProtKB-ARBA"/>
</dbReference>
<evidence type="ECO:0000256" key="5">
    <source>
        <dbReference type="ARBA" id="ARBA00023015"/>
    </source>
</evidence>
<dbReference type="GO" id="GO:0048593">
    <property type="term" value="P:camera-type eye morphogenesis"/>
    <property type="evidence" value="ECO:0007669"/>
    <property type="project" value="UniProtKB-ARBA"/>
</dbReference>
<evidence type="ECO:0000313" key="14">
    <source>
        <dbReference type="Proteomes" id="UP000504632"/>
    </source>
</evidence>
<dbReference type="PROSITE" id="PS50071">
    <property type="entry name" value="HOMEOBOX_2"/>
    <property type="match status" value="1"/>
</dbReference>
<dbReference type="OrthoDB" id="3225452at2759"/>
<dbReference type="GO" id="GO:0000981">
    <property type="term" value="F:DNA-binding transcription factor activity, RNA polymerase II-specific"/>
    <property type="evidence" value="ECO:0007669"/>
    <property type="project" value="InterPro"/>
</dbReference>
<dbReference type="AlphaFoldDB" id="A0A6J2VHL5"/>
<dbReference type="Gene3D" id="1.10.10.60">
    <property type="entry name" value="Homeodomain-like"/>
    <property type="match status" value="1"/>
</dbReference>
<evidence type="ECO:0000256" key="11">
    <source>
        <dbReference type="RuleBase" id="RU000682"/>
    </source>
</evidence>
<evidence type="ECO:0000313" key="15">
    <source>
        <dbReference type="RefSeq" id="XP_030631459.1"/>
    </source>
</evidence>
<organism evidence="14 15">
    <name type="scientific">Chanos chanos</name>
    <name type="common">Milkfish</name>
    <name type="synonym">Mugil chanos</name>
    <dbReference type="NCBI Taxonomy" id="29144"/>
    <lineage>
        <taxon>Eukaryota</taxon>
        <taxon>Metazoa</taxon>
        <taxon>Chordata</taxon>
        <taxon>Craniata</taxon>
        <taxon>Vertebrata</taxon>
        <taxon>Euteleostomi</taxon>
        <taxon>Actinopterygii</taxon>
        <taxon>Neopterygii</taxon>
        <taxon>Teleostei</taxon>
        <taxon>Ostariophysi</taxon>
        <taxon>Gonorynchiformes</taxon>
        <taxon>Chanidae</taxon>
        <taxon>Chanos</taxon>
    </lineage>
</organism>
<dbReference type="CDD" id="cd00086">
    <property type="entry name" value="homeodomain"/>
    <property type="match status" value="1"/>
</dbReference>
<dbReference type="RefSeq" id="XP_030631459.1">
    <property type="nucleotide sequence ID" value="XM_030775599.1"/>
</dbReference>
<evidence type="ECO:0000256" key="6">
    <source>
        <dbReference type="ARBA" id="ARBA00023125"/>
    </source>
</evidence>
<dbReference type="InterPro" id="IPR043182">
    <property type="entry name" value="PAIRED_DNA-bd_dom"/>
</dbReference>
<reference evidence="15" key="1">
    <citation type="submission" date="2025-08" db="UniProtKB">
        <authorList>
            <consortium name="RefSeq"/>
        </authorList>
    </citation>
    <scope>IDENTIFICATION</scope>
</reference>
<evidence type="ECO:0000256" key="4">
    <source>
        <dbReference type="ARBA" id="ARBA00022724"/>
    </source>
</evidence>
<sequence>MGHQWSSRSYQGTIFRSRFILNTPLGRGCLNQLGGVYLNGRPLPANKRKVMIELASEGVRPCEISRILKVSNGCVSKILGRYQKTGLLGPKAVGGSRPRLLTTDVIACITKYKQRNPTMFAWEIREKLLADGVCSIEKIPSVSSINRTLKKFQYNHGMEGLTGSWESHNSAEKVWEIMIGERQEKRLNNVEQTDLRQPGIHQGNSQNRNRTTFSPEQCEVLEQEFLKGQYPDLLTREKIATETSLPEDTVKVWFSNRRAKLRREINAKHDVRESKDK</sequence>
<keyword evidence="3" id="KW-0217">Developmental protein</keyword>
<dbReference type="InterPro" id="IPR036388">
    <property type="entry name" value="WH-like_DNA-bd_sf"/>
</dbReference>
<dbReference type="InterPro" id="IPR017970">
    <property type="entry name" value="Homeobox_CS"/>
</dbReference>
<dbReference type="CTD" id="5078"/>
<feature type="domain" description="Homeobox" evidence="12">
    <location>
        <begin position="204"/>
        <end position="264"/>
    </location>
</feature>
<dbReference type="GO" id="GO:0000978">
    <property type="term" value="F:RNA polymerase II cis-regulatory region sequence-specific DNA binding"/>
    <property type="evidence" value="ECO:0007669"/>
    <property type="project" value="TreeGrafter"/>
</dbReference>
<dbReference type="Pfam" id="PF00292">
    <property type="entry name" value="PAX"/>
    <property type="match status" value="1"/>
</dbReference>
<keyword evidence="5" id="KW-0805">Transcription regulation</keyword>
<evidence type="ECO:0000256" key="7">
    <source>
        <dbReference type="ARBA" id="ARBA00023155"/>
    </source>
</evidence>
<dbReference type="SMART" id="SM00351">
    <property type="entry name" value="PAX"/>
    <property type="match status" value="1"/>
</dbReference>
<dbReference type="FunFam" id="1.10.10.10:FF:000003">
    <property type="entry name" value="Paired box protein Pax-6"/>
    <property type="match status" value="1"/>
</dbReference>
<evidence type="ECO:0000256" key="2">
    <source>
        <dbReference type="ARBA" id="ARBA00005733"/>
    </source>
</evidence>
<dbReference type="SMART" id="SM00389">
    <property type="entry name" value="HOX"/>
    <property type="match status" value="1"/>
</dbReference>
<dbReference type="GO" id="GO:0005634">
    <property type="term" value="C:nucleus"/>
    <property type="evidence" value="ECO:0007669"/>
    <property type="project" value="UniProtKB-SubCell"/>
</dbReference>
<keyword evidence="9 10" id="KW-0539">Nucleus</keyword>
<dbReference type="PANTHER" id="PTHR45636:SF47">
    <property type="entry name" value="PAIRED BOX PROTEIN PAX-4"/>
    <property type="match status" value="1"/>
</dbReference>
<evidence type="ECO:0000256" key="3">
    <source>
        <dbReference type="ARBA" id="ARBA00022473"/>
    </source>
</evidence>
<dbReference type="InParanoid" id="A0A6J2VHL5"/>
<dbReference type="Proteomes" id="UP000504632">
    <property type="component" value="Chromosome 1"/>
</dbReference>
<keyword evidence="4" id="KW-0563">Paired box</keyword>
<comment type="subcellular location">
    <subcellularLocation>
        <location evidence="1 10 11">Nucleus</location>
    </subcellularLocation>
</comment>
<dbReference type="GeneID" id="115812985"/>
<dbReference type="PROSITE" id="PS00027">
    <property type="entry name" value="HOMEOBOX_1"/>
    <property type="match status" value="1"/>
</dbReference>
<protein>
    <submittedName>
        <fullName evidence="15">Paired box protein Pax-4</fullName>
    </submittedName>
</protein>
<comment type="similarity">
    <text evidence="2">Belongs to the paired homeobox family.</text>
</comment>
<gene>
    <name evidence="15" type="primary">pax4</name>
</gene>
<evidence type="ECO:0000256" key="1">
    <source>
        <dbReference type="ARBA" id="ARBA00004123"/>
    </source>
</evidence>
<keyword evidence="8" id="KW-0804">Transcription</keyword>
<evidence type="ECO:0000256" key="9">
    <source>
        <dbReference type="ARBA" id="ARBA00023242"/>
    </source>
</evidence>
<keyword evidence="14" id="KW-1185">Reference proteome</keyword>
<evidence type="ECO:0000259" key="13">
    <source>
        <dbReference type="PROSITE" id="PS51057"/>
    </source>
</evidence>
<feature type="DNA-binding region" description="Homeobox" evidence="10">
    <location>
        <begin position="206"/>
        <end position="265"/>
    </location>
</feature>
<dbReference type="SUPFAM" id="SSF46689">
    <property type="entry name" value="Homeodomain-like"/>
    <property type="match status" value="2"/>
</dbReference>
<accession>A0A6J2VHL5</accession>
<feature type="domain" description="Paired" evidence="13">
    <location>
        <begin position="26"/>
        <end position="152"/>
    </location>
</feature>
<dbReference type="GO" id="GO:0030902">
    <property type="term" value="P:hindbrain development"/>
    <property type="evidence" value="ECO:0007669"/>
    <property type="project" value="UniProtKB-ARBA"/>
</dbReference>
<name>A0A6J2VHL5_CHACN</name>
<evidence type="ECO:0000256" key="8">
    <source>
        <dbReference type="ARBA" id="ARBA00023163"/>
    </source>
</evidence>
<dbReference type="Pfam" id="PF00046">
    <property type="entry name" value="Homeodomain"/>
    <property type="match status" value="1"/>
</dbReference>